<keyword evidence="1 5" id="KW-0699">rRNA-binding</keyword>
<evidence type="ECO:0000259" key="7">
    <source>
        <dbReference type="Pfam" id="PF14693"/>
    </source>
</evidence>
<dbReference type="InParanoid" id="A0A1Q5PZB3"/>
<evidence type="ECO:0000256" key="5">
    <source>
        <dbReference type="HAMAP-Rule" id="MF_01334"/>
    </source>
</evidence>
<evidence type="ECO:0000313" key="8">
    <source>
        <dbReference type="EMBL" id="OKL52700.1"/>
    </source>
</evidence>
<dbReference type="PANTHER" id="PTHR33284">
    <property type="entry name" value="RIBOSOMAL PROTEIN L25/GLN-TRNA SYNTHETASE, ANTI-CODON-BINDING DOMAIN-CONTAINING PROTEIN"/>
    <property type="match status" value="1"/>
</dbReference>
<dbReference type="Gene3D" id="2.170.120.20">
    <property type="entry name" value="Ribosomal protein L25, beta domain"/>
    <property type="match status" value="1"/>
</dbReference>
<gene>
    <name evidence="5" type="primary">rplY</name>
    <name evidence="5" type="synonym">ctc</name>
    <name evidence="8" type="ORF">BSZ40_00925</name>
</gene>
<dbReference type="Proteomes" id="UP000185612">
    <property type="component" value="Unassembled WGS sequence"/>
</dbReference>
<dbReference type="GO" id="GO:0003735">
    <property type="term" value="F:structural constituent of ribosome"/>
    <property type="evidence" value="ECO:0007669"/>
    <property type="project" value="InterPro"/>
</dbReference>
<dbReference type="GO" id="GO:0008097">
    <property type="term" value="F:5S rRNA binding"/>
    <property type="evidence" value="ECO:0007669"/>
    <property type="project" value="InterPro"/>
</dbReference>
<feature type="domain" description="Large ribosomal subunit protein bL25 beta" evidence="7">
    <location>
        <begin position="103"/>
        <end position="182"/>
    </location>
</feature>
<comment type="function">
    <text evidence="5">This is one of the proteins that binds to the 5S RNA in the ribosome where it forms part of the central protuberance.</text>
</comment>
<dbReference type="GO" id="GO:0006412">
    <property type="term" value="P:translation"/>
    <property type="evidence" value="ECO:0007669"/>
    <property type="project" value="UniProtKB-UniRule"/>
</dbReference>
<organism evidence="8 9">
    <name type="scientific">Buchananella hordeovulneris</name>
    <dbReference type="NCBI Taxonomy" id="52770"/>
    <lineage>
        <taxon>Bacteria</taxon>
        <taxon>Bacillati</taxon>
        <taxon>Actinomycetota</taxon>
        <taxon>Actinomycetes</taxon>
        <taxon>Actinomycetales</taxon>
        <taxon>Actinomycetaceae</taxon>
        <taxon>Buchananella</taxon>
    </lineage>
</organism>
<dbReference type="InterPro" id="IPR029751">
    <property type="entry name" value="Ribosomal_L25_dom"/>
</dbReference>
<keyword evidence="3 5" id="KW-0689">Ribosomal protein</keyword>
<name>A0A1Q5PZB3_9ACTO</name>
<keyword evidence="4 5" id="KW-0687">Ribonucleoprotein</keyword>
<dbReference type="NCBIfam" id="NF004131">
    <property type="entry name" value="PRK05618.2-1"/>
    <property type="match status" value="1"/>
</dbReference>
<dbReference type="HAMAP" id="MF_01334">
    <property type="entry name" value="Ribosomal_bL25_CTC"/>
    <property type="match status" value="1"/>
</dbReference>
<reference evidence="9" key="1">
    <citation type="submission" date="2016-12" db="EMBL/GenBank/DDBJ databases">
        <authorList>
            <person name="Meng X."/>
        </authorList>
    </citation>
    <scope>NUCLEOTIDE SEQUENCE [LARGE SCALE GENOMIC DNA]</scope>
    <source>
        <strain evidence="9">DSM 20732</strain>
    </source>
</reference>
<dbReference type="EMBL" id="MQVS01000001">
    <property type="protein sequence ID" value="OKL52700.1"/>
    <property type="molecule type" value="Genomic_DNA"/>
</dbReference>
<evidence type="ECO:0000256" key="2">
    <source>
        <dbReference type="ARBA" id="ARBA00022884"/>
    </source>
</evidence>
<evidence type="ECO:0000256" key="1">
    <source>
        <dbReference type="ARBA" id="ARBA00022730"/>
    </source>
</evidence>
<dbReference type="OrthoDB" id="5242980at2"/>
<dbReference type="InterPro" id="IPR001021">
    <property type="entry name" value="Ribosomal_bL25_long"/>
</dbReference>
<keyword evidence="9" id="KW-1185">Reference proteome</keyword>
<comment type="subunit">
    <text evidence="5">Part of the 50S ribosomal subunit; part of the 5S rRNA/L5/L18/L25 subcomplex. Contacts the 5S rRNA. Binds to the 5S rRNA independently of L5 and L18.</text>
</comment>
<dbReference type="SUPFAM" id="SSF50715">
    <property type="entry name" value="Ribosomal protein L25-like"/>
    <property type="match status" value="1"/>
</dbReference>
<dbReference type="Pfam" id="PF01386">
    <property type="entry name" value="Ribosomal_L25p"/>
    <property type="match status" value="1"/>
</dbReference>
<dbReference type="FunCoup" id="A0A1Q5PZB3">
    <property type="interactions" value="57"/>
</dbReference>
<accession>A0A1Q5PZB3</accession>
<sequence length="200" mass="21296">MSQSEDRLVITGTVRTEFGKGAARRLRRAAQTPAVLYGHGMDPVHLALPAHALFLAVKGNANAVLHLTVDGEESLALVKDIQRDPVSRIIEHVDLLAVRKGEKVTVEVPVVTEGESFPGTMVAVDLQNITLEASATAIPESLAVSVEGLEDGTVLRVADLQLPRGVQTDLDPETVVLTVSIPQEDLPAEESAEEAEEAAE</sequence>
<dbReference type="Pfam" id="PF14693">
    <property type="entry name" value="Ribosomal_TL5_C"/>
    <property type="match status" value="1"/>
</dbReference>
<dbReference type="RefSeq" id="WP_073822311.1">
    <property type="nucleotide sequence ID" value="NZ_MQVS01000001.1"/>
</dbReference>
<dbReference type="STRING" id="52770.BSZ40_00925"/>
<proteinExistence type="inferred from homology"/>
<evidence type="ECO:0000256" key="3">
    <source>
        <dbReference type="ARBA" id="ARBA00022980"/>
    </source>
</evidence>
<feature type="domain" description="Large ribosomal subunit protein bL25 L25" evidence="6">
    <location>
        <begin position="11"/>
        <end position="95"/>
    </location>
</feature>
<dbReference type="InterPro" id="IPR020057">
    <property type="entry name" value="Ribosomal_bL25_b-dom"/>
</dbReference>
<protein>
    <recommendedName>
        <fullName evidence="5">Large ribosomal subunit protein bL25</fullName>
    </recommendedName>
    <alternativeName>
        <fullName evidence="5">General stress protein CTC</fullName>
    </alternativeName>
</protein>
<evidence type="ECO:0000256" key="4">
    <source>
        <dbReference type="ARBA" id="ARBA00023274"/>
    </source>
</evidence>
<dbReference type="InterPro" id="IPR020930">
    <property type="entry name" value="Ribosomal_uL5_bac-type"/>
</dbReference>
<dbReference type="NCBIfam" id="TIGR00731">
    <property type="entry name" value="bL25_bact_ctc"/>
    <property type="match status" value="1"/>
</dbReference>
<dbReference type="Gene3D" id="2.40.240.10">
    <property type="entry name" value="Ribosomal Protein L25, Chain P"/>
    <property type="match status" value="1"/>
</dbReference>
<dbReference type="AlphaFoldDB" id="A0A1Q5PZB3"/>
<dbReference type="InterPro" id="IPR011035">
    <property type="entry name" value="Ribosomal_bL25/Gln-tRNA_synth"/>
</dbReference>
<evidence type="ECO:0000259" key="6">
    <source>
        <dbReference type="Pfam" id="PF01386"/>
    </source>
</evidence>
<dbReference type="CDD" id="cd00495">
    <property type="entry name" value="Ribosomal_L25_TL5_CTC"/>
    <property type="match status" value="1"/>
</dbReference>
<keyword evidence="2 5" id="KW-0694">RNA-binding</keyword>
<comment type="similarity">
    <text evidence="5">Belongs to the bacterial ribosomal protein bL25 family. CTC subfamily.</text>
</comment>
<dbReference type="PANTHER" id="PTHR33284:SF1">
    <property type="entry name" value="RIBOSOMAL PROTEIN L25_GLN-TRNA SYNTHETASE, ANTI-CODON-BINDING DOMAIN-CONTAINING PROTEIN"/>
    <property type="match status" value="1"/>
</dbReference>
<dbReference type="GO" id="GO:0022625">
    <property type="term" value="C:cytosolic large ribosomal subunit"/>
    <property type="evidence" value="ECO:0007669"/>
    <property type="project" value="TreeGrafter"/>
</dbReference>
<dbReference type="InterPro" id="IPR020056">
    <property type="entry name" value="Rbsml_bL25/Gln-tRNA_synth_N"/>
</dbReference>
<dbReference type="InterPro" id="IPR037121">
    <property type="entry name" value="Ribosomal_bL25_C"/>
</dbReference>
<evidence type="ECO:0000313" key="9">
    <source>
        <dbReference type="Proteomes" id="UP000185612"/>
    </source>
</evidence>
<comment type="caution">
    <text evidence="8">The sequence shown here is derived from an EMBL/GenBank/DDBJ whole genome shotgun (WGS) entry which is preliminary data.</text>
</comment>